<evidence type="ECO:0008006" key="4">
    <source>
        <dbReference type="Google" id="ProtNLM"/>
    </source>
</evidence>
<dbReference type="AlphaFoldDB" id="A0AAJ1U2Y1"/>
<dbReference type="Proteomes" id="UP001227162">
    <property type="component" value="Unassembled WGS sequence"/>
</dbReference>
<evidence type="ECO:0000313" key="3">
    <source>
        <dbReference type="Proteomes" id="UP001227162"/>
    </source>
</evidence>
<organism evidence="2 3">
    <name type="scientific">Rhodalgimonas zhirmunskyi</name>
    <dbReference type="NCBI Taxonomy" id="2964767"/>
    <lineage>
        <taxon>Bacteria</taxon>
        <taxon>Pseudomonadati</taxon>
        <taxon>Pseudomonadota</taxon>
        <taxon>Alphaproteobacteria</taxon>
        <taxon>Rhodobacterales</taxon>
        <taxon>Roseobacteraceae</taxon>
        <taxon>Rhodalgimonas</taxon>
    </lineage>
</organism>
<accession>A0AAJ1U2Y1</accession>
<dbReference type="EMBL" id="JANFFA010000001">
    <property type="protein sequence ID" value="MDQ2092716.1"/>
    <property type="molecule type" value="Genomic_DNA"/>
</dbReference>
<reference evidence="2" key="1">
    <citation type="submission" date="2022-07" db="EMBL/GenBank/DDBJ databases">
        <authorList>
            <person name="Otstavnykh N."/>
            <person name="Isaeva M."/>
            <person name="Bystritskaya E."/>
        </authorList>
    </citation>
    <scope>NUCLEOTIDE SEQUENCE</scope>
    <source>
        <strain evidence="2">10Alg 79</strain>
    </source>
</reference>
<dbReference type="RefSeq" id="WP_317624335.1">
    <property type="nucleotide sequence ID" value="NZ_JANFFA010000001.1"/>
</dbReference>
<protein>
    <recommendedName>
        <fullName evidence="4">Lipoprotein</fullName>
    </recommendedName>
</protein>
<sequence>MKYTTTVFAVLLLSACQPTPPNAINEMQPWEGALPVGIDRGLPHDYKDGGFFLNNKNGCFYQLVDGGYERLPDDPDTGKPACIGTE</sequence>
<feature type="signal peptide" evidence="1">
    <location>
        <begin position="1"/>
        <end position="23"/>
    </location>
</feature>
<evidence type="ECO:0000256" key="1">
    <source>
        <dbReference type="SAM" id="SignalP"/>
    </source>
</evidence>
<reference evidence="2" key="2">
    <citation type="submission" date="2023-04" db="EMBL/GenBank/DDBJ databases">
        <title>'Rhodoalgimonas zhirmunskyi' gen. nov., isolated from a red alga.</title>
        <authorList>
            <person name="Nedashkovskaya O.I."/>
            <person name="Otstavnykh N.Y."/>
            <person name="Bystritskaya E.P."/>
            <person name="Balabanova L.A."/>
            <person name="Isaeva M.P."/>
        </authorList>
    </citation>
    <scope>NUCLEOTIDE SEQUENCE</scope>
    <source>
        <strain evidence="2">10Alg 79</strain>
    </source>
</reference>
<keyword evidence="1" id="KW-0732">Signal</keyword>
<feature type="chain" id="PRO_5042620333" description="Lipoprotein" evidence="1">
    <location>
        <begin position="24"/>
        <end position="86"/>
    </location>
</feature>
<name>A0AAJ1U2Y1_9RHOB</name>
<keyword evidence="3" id="KW-1185">Reference proteome</keyword>
<dbReference type="PROSITE" id="PS51257">
    <property type="entry name" value="PROKAR_LIPOPROTEIN"/>
    <property type="match status" value="1"/>
</dbReference>
<proteinExistence type="predicted"/>
<gene>
    <name evidence="2" type="ORF">NOI20_01155</name>
</gene>
<comment type="caution">
    <text evidence="2">The sequence shown here is derived from an EMBL/GenBank/DDBJ whole genome shotgun (WGS) entry which is preliminary data.</text>
</comment>
<evidence type="ECO:0000313" key="2">
    <source>
        <dbReference type="EMBL" id="MDQ2092716.1"/>
    </source>
</evidence>